<gene>
    <name evidence="2" type="ordered locus">Veis_1662</name>
</gene>
<feature type="transmembrane region" description="Helical" evidence="1">
    <location>
        <begin position="18"/>
        <end position="37"/>
    </location>
</feature>
<dbReference type="KEGG" id="vei:Veis_1662"/>
<keyword evidence="1" id="KW-1133">Transmembrane helix</keyword>
<dbReference type="EMBL" id="CP000542">
    <property type="protein sequence ID" value="ABM57418.1"/>
    <property type="molecule type" value="Genomic_DNA"/>
</dbReference>
<organism evidence="2 3">
    <name type="scientific">Verminephrobacter eiseniae (strain EF01-2)</name>
    <dbReference type="NCBI Taxonomy" id="391735"/>
    <lineage>
        <taxon>Bacteria</taxon>
        <taxon>Pseudomonadati</taxon>
        <taxon>Pseudomonadota</taxon>
        <taxon>Betaproteobacteria</taxon>
        <taxon>Burkholderiales</taxon>
        <taxon>Comamonadaceae</taxon>
        <taxon>Verminephrobacter</taxon>
    </lineage>
</organism>
<protein>
    <submittedName>
        <fullName evidence="2">Uncharacterized protein</fullName>
    </submittedName>
</protein>
<evidence type="ECO:0000313" key="2">
    <source>
        <dbReference type="EMBL" id="ABM57418.1"/>
    </source>
</evidence>
<dbReference type="STRING" id="391735.Veis_1662"/>
<proteinExistence type="predicted"/>
<accession>A1WIG1</accession>
<keyword evidence="1" id="KW-0812">Transmembrane</keyword>
<evidence type="ECO:0000256" key="1">
    <source>
        <dbReference type="SAM" id="Phobius"/>
    </source>
</evidence>
<sequence>MCTMNDSPPPTKPVARRWLAQAVALLLCLLVFALYTMPEFMLLLAGQVWACF</sequence>
<dbReference type="HOGENOM" id="CLU_3085992_0_0_4"/>
<keyword evidence="1" id="KW-0472">Membrane</keyword>
<evidence type="ECO:0000313" key="3">
    <source>
        <dbReference type="Proteomes" id="UP000000374"/>
    </source>
</evidence>
<dbReference type="eggNOG" id="ENOG5033H6Z">
    <property type="taxonomic scope" value="Bacteria"/>
</dbReference>
<name>A1WIG1_VEREI</name>
<dbReference type="Proteomes" id="UP000000374">
    <property type="component" value="Chromosome"/>
</dbReference>
<keyword evidence="3" id="KW-1185">Reference proteome</keyword>
<reference evidence="3" key="1">
    <citation type="submission" date="2006-12" db="EMBL/GenBank/DDBJ databases">
        <title>Complete sequence of chromosome 1 of Verminephrobacter eiseniae EF01-2.</title>
        <authorList>
            <person name="Copeland A."/>
            <person name="Lucas S."/>
            <person name="Lapidus A."/>
            <person name="Barry K."/>
            <person name="Detter J.C."/>
            <person name="Glavina del Rio T."/>
            <person name="Dalin E."/>
            <person name="Tice H."/>
            <person name="Pitluck S."/>
            <person name="Chertkov O."/>
            <person name="Brettin T."/>
            <person name="Bruce D."/>
            <person name="Han C."/>
            <person name="Tapia R."/>
            <person name="Gilna P."/>
            <person name="Schmutz J."/>
            <person name="Larimer F."/>
            <person name="Land M."/>
            <person name="Hauser L."/>
            <person name="Kyrpides N."/>
            <person name="Kim E."/>
            <person name="Stahl D."/>
            <person name="Richardson P."/>
        </authorList>
    </citation>
    <scope>NUCLEOTIDE SEQUENCE [LARGE SCALE GENOMIC DNA]</scope>
    <source>
        <strain evidence="3">EF01-2</strain>
    </source>
</reference>
<dbReference type="AlphaFoldDB" id="A1WIG1"/>